<dbReference type="AlphaFoldDB" id="A0A225V6P6"/>
<evidence type="ECO:0000313" key="1">
    <source>
        <dbReference type="EMBL" id="OWZ01506.1"/>
    </source>
</evidence>
<dbReference type="EMBL" id="NBNE01006795">
    <property type="protein sequence ID" value="OWZ01506.1"/>
    <property type="molecule type" value="Genomic_DNA"/>
</dbReference>
<gene>
    <name evidence="1" type="ORF">PHMEG_00027083</name>
</gene>
<reference evidence="2" key="1">
    <citation type="submission" date="2017-03" db="EMBL/GenBank/DDBJ databases">
        <title>Phytopthora megakarya and P. palmivora, two closely related causual agents of cacao black pod achieved similar genome size and gene model numbers by different mechanisms.</title>
        <authorList>
            <person name="Ali S."/>
            <person name="Shao J."/>
            <person name="Larry D.J."/>
            <person name="Kronmiller B."/>
            <person name="Shen D."/>
            <person name="Strem M.D."/>
            <person name="Melnick R.L."/>
            <person name="Guiltinan M.J."/>
            <person name="Tyler B.M."/>
            <person name="Meinhardt L.W."/>
            <person name="Bailey B.A."/>
        </authorList>
    </citation>
    <scope>NUCLEOTIDE SEQUENCE [LARGE SCALE GENOMIC DNA]</scope>
    <source>
        <strain evidence="2">zdho120</strain>
    </source>
</reference>
<protein>
    <submittedName>
        <fullName evidence="1">Uncharacterized protein</fullName>
    </submittedName>
</protein>
<name>A0A225V6P6_9STRA</name>
<organism evidence="1 2">
    <name type="scientific">Phytophthora megakarya</name>
    <dbReference type="NCBI Taxonomy" id="4795"/>
    <lineage>
        <taxon>Eukaryota</taxon>
        <taxon>Sar</taxon>
        <taxon>Stramenopiles</taxon>
        <taxon>Oomycota</taxon>
        <taxon>Peronosporomycetes</taxon>
        <taxon>Peronosporales</taxon>
        <taxon>Peronosporaceae</taxon>
        <taxon>Phytophthora</taxon>
    </lineage>
</organism>
<comment type="caution">
    <text evidence="1">The sequence shown here is derived from an EMBL/GenBank/DDBJ whole genome shotgun (WGS) entry which is preliminary data.</text>
</comment>
<keyword evidence="2" id="KW-1185">Reference proteome</keyword>
<dbReference type="Proteomes" id="UP000198211">
    <property type="component" value="Unassembled WGS sequence"/>
</dbReference>
<accession>A0A225V6P6</accession>
<dbReference type="OrthoDB" id="72596at2759"/>
<evidence type="ECO:0000313" key="2">
    <source>
        <dbReference type="Proteomes" id="UP000198211"/>
    </source>
</evidence>
<sequence length="65" mass="7426">MKLSHSSDPVARRLVDGLQCDLDLYNSFIESEEGQNIFVMAALFELRNVSLKYARAGWYGLVQKM</sequence>
<proteinExistence type="predicted"/>